<dbReference type="Proteomes" id="UP000220959">
    <property type="component" value="Unassembled WGS sequence"/>
</dbReference>
<sequence>MTVNGVAIATVISNAVSSLLLLYRLTHTDMTIRVSAHALQFDHASFCKIVQIGLPAGIQSAVFAFANIIVQAAINSLGTVVIAASSAAFNIEVIAYYTFNSFSQACTTFVGQNYGARQLDRCRKTFALCLLEDVLVTVTVMGVVLYFGHSLLALFNRDPEVIALGYTRLSIIFSGYLFSLLYELMSGYLRGFGISLAPAVLTTLGVCGIRIFWVQAVFPRHADFQTLMLVYPLSLFVTAVLILAALIVCRPTTRMKKQEKKEISA</sequence>
<dbReference type="EMBL" id="NMTR01000004">
    <property type="protein sequence ID" value="PDX62313.1"/>
    <property type="molecule type" value="Genomic_DNA"/>
</dbReference>
<evidence type="ECO:0000313" key="2">
    <source>
        <dbReference type="Proteomes" id="UP000220959"/>
    </source>
</evidence>
<reference evidence="1 2" key="1">
    <citation type="journal article" date="2017" name="Front. Microbiol.">
        <title>New Insights into the Diversity of the Genus Faecalibacterium.</title>
        <authorList>
            <person name="Benevides L."/>
            <person name="Burman S."/>
            <person name="Martin R."/>
            <person name="Robert V."/>
            <person name="Thomas M."/>
            <person name="Miquel S."/>
            <person name="Chain F."/>
            <person name="Sokol H."/>
            <person name="Bermudez-Humaran L.G."/>
            <person name="Morrison M."/>
            <person name="Langella P."/>
            <person name="Azevedo V.A."/>
            <person name="Chatel J.M."/>
            <person name="Soares S."/>
        </authorList>
    </citation>
    <scope>NUCLEOTIDE SEQUENCE [LARGE SCALE GENOMIC DNA]</scope>
    <source>
        <strain evidence="2">CNCM I-4541</strain>
    </source>
</reference>
<evidence type="ECO:0000313" key="1">
    <source>
        <dbReference type="EMBL" id="PDX62313.1"/>
    </source>
</evidence>
<protein>
    <submittedName>
        <fullName evidence="1">Uncharacterized protein</fullName>
    </submittedName>
</protein>
<gene>
    <name evidence="1" type="ORF">CGS49_01895</name>
</gene>
<accession>A0ACC9D249</accession>
<keyword evidence="2" id="KW-1185">Reference proteome</keyword>
<comment type="caution">
    <text evidence="1">The sequence shown here is derived from an EMBL/GenBank/DDBJ whole genome shotgun (WGS) entry which is preliminary data.</text>
</comment>
<proteinExistence type="predicted"/>
<name>A0ACC9D249_9FIRM</name>
<organism evidence="1 2">
    <name type="scientific">Faecalibacterium langellae</name>
    <dbReference type="NCBI Taxonomy" id="3435293"/>
    <lineage>
        <taxon>Bacteria</taxon>
        <taxon>Bacillati</taxon>
        <taxon>Bacillota</taxon>
        <taxon>Clostridia</taxon>
        <taxon>Eubacteriales</taxon>
        <taxon>Oscillospiraceae</taxon>
        <taxon>Faecalibacterium</taxon>
    </lineage>
</organism>